<comment type="similarity">
    <text evidence="1">Belongs to the NAD(P)H dehydrogenase (quinone) family.</text>
</comment>
<evidence type="ECO:0000259" key="3">
    <source>
        <dbReference type="Pfam" id="PF02525"/>
    </source>
</evidence>
<evidence type="ECO:0000256" key="1">
    <source>
        <dbReference type="ARBA" id="ARBA00006252"/>
    </source>
</evidence>
<dbReference type="STRING" id="305900.GV64_09425"/>
<keyword evidence="2" id="KW-0560">Oxidoreductase</keyword>
<name>A0A081K9V3_9GAMM</name>
<evidence type="ECO:0000256" key="2">
    <source>
        <dbReference type="ARBA" id="ARBA00023002"/>
    </source>
</evidence>
<dbReference type="AlphaFoldDB" id="A0A081K9V3"/>
<dbReference type="RefSeq" id="WP_020585194.1">
    <property type="nucleotide sequence ID" value="NZ_JOJP01000001.1"/>
</dbReference>
<dbReference type="InterPro" id="IPR051545">
    <property type="entry name" value="NAD(P)H_dehydrogenase_qn"/>
</dbReference>
<dbReference type="InterPro" id="IPR003680">
    <property type="entry name" value="Flavodoxin_fold"/>
</dbReference>
<dbReference type="SUPFAM" id="SSF52218">
    <property type="entry name" value="Flavoproteins"/>
    <property type="match status" value="1"/>
</dbReference>
<dbReference type="Gene3D" id="3.40.50.360">
    <property type="match status" value="1"/>
</dbReference>
<protein>
    <recommendedName>
        <fullName evidence="3">Flavodoxin-like fold domain-containing protein</fullName>
    </recommendedName>
</protein>
<keyword evidence="5" id="KW-1185">Reference proteome</keyword>
<feature type="domain" description="Flavodoxin-like fold" evidence="3">
    <location>
        <begin position="1"/>
        <end position="186"/>
    </location>
</feature>
<dbReference type="EMBL" id="JOJP01000001">
    <property type="protein sequence ID" value="KEI70929.1"/>
    <property type="molecule type" value="Genomic_DNA"/>
</dbReference>
<reference evidence="4 5" key="1">
    <citation type="submission" date="2014-06" db="EMBL/GenBank/DDBJ databases">
        <title>Whole Genome Sequences of Three Symbiotic Endozoicomonas Bacteria.</title>
        <authorList>
            <person name="Neave M.J."/>
            <person name="Apprill A."/>
            <person name="Voolstra C.R."/>
        </authorList>
    </citation>
    <scope>NUCLEOTIDE SEQUENCE [LARGE SCALE GENOMIC DNA]</scope>
    <source>
        <strain evidence="4 5">DSM 22380</strain>
    </source>
</reference>
<dbReference type="InterPro" id="IPR029039">
    <property type="entry name" value="Flavoprotein-like_sf"/>
</dbReference>
<dbReference type="Proteomes" id="UP000027997">
    <property type="component" value="Unassembled WGS sequence"/>
</dbReference>
<dbReference type="PANTHER" id="PTHR10204">
    <property type="entry name" value="NAD P H OXIDOREDUCTASE-RELATED"/>
    <property type="match status" value="1"/>
</dbReference>
<organism evidence="4 5">
    <name type="scientific">Endozoicomonas elysicola</name>
    <dbReference type="NCBI Taxonomy" id="305900"/>
    <lineage>
        <taxon>Bacteria</taxon>
        <taxon>Pseudomonadati</taxon>
        <taxon>Pseudomonadota</taxon>
        <taxon>Gammaproteobacteria</taxon>
        <taxon>Oceanospirillales</taxon>
        <taxon>Endozoicomonadaceae</taxon>
        <taxon>Endozoicomonas</taxon>
    </lineage>
</organism>
<sequence length="191" mass="22283">MKTLVVFAHPTPESYNASIFKVVSDELETKEFEVQVLDLYKENFEPRMSTAERRTYMDKDNTATVEKYVQQLQWAEALIMIYPTWWMGPPAILKGWLDRVWLPSVVADFGPEGVKPKLTNLKKILIITTQGASRWRMALIGNPPRKMMRLSLKAVTKCRDIDWLALYSMDKIAKPQLSQFLDKVRQKIQRF</sequence>
<dbReference type="GO" id="GO:0003955">
    <property type="term" value="F:NAD(P)H dehydrogenase (quinone) activity"/>
    <property type="evidence" value="ECO:0007669"/>
    <property type="project" value="TreeGrafter"/>
</dbReference>
<evidence type="ECO:0000313" key="5">
    <source>
        <dbReference type="Proteomes" id="UP000027997"/>
    </source>
</evidence>
<evidence type="ECO:0000313" key="4">
    <source>
        <dbReference type="EMBL" id="KEI70929.1"/>
    </source>
</evidence>
<dbReference type="eggNOG" id="COG2249">
    <property type="taxonomic scope" value="Bacteria"/>
</dbReference>
<comment type="caution">
    <text evidence="4">The sequence shown here is derived from an EMBL/GenBank/DDBJ whole genome shotgun (WGS) entry which is preliminary data.</text>
</comment>
<proteinExistence type="inferred from homology"/>
<gene>
    <name evidence="4" type="ORF">GV64_09425</name>
</gene>
<dbReference type="Pfam" id="PF02525">
    <property type="entry name" value="Flavodoxin_2"/>
    <property type="match status" value="1"/>
</dbReference>
<accession>A0A081K9V3</accession>
<dbReference type="GO" id="GO:0005829">
    <property type="term" value="C:cytosol"/>
    <property type="evidence" value="ECO:0007669"/>
    <property type="project" value="TreeGrafter"/>
</dbReference>
<dbReference type="PANTHER" id="PTHR10204:SF34">
    <property type="entry name" value="NAD(P)H DEHYDROGENASE [QUINONE] 1 ISOFORM 1"/>
    <property type="match status" value="1"/>
</dbReference>